<name>A0A852T1E8_9MICO</name>
<dbReference type="EMBL" id="JACCBJ010000001">
    <property type="protein sequence ID" value="NYD74662.1"/>
    <property type="molecule type" value="Genomic_DNA"/>
</dbReference>
<dbReference type="AlphaFoldDB" id="A0A852T1E8"/>
<sequence>MISSAVALSYRDAPAAIAWLEALGFDVLQLQSGENGFVLHSELRWADTVVMVASNDAAYQVAPLVGVSTGIGLYLVTQDVDGMFARAVDAGARVVFPPEDTEWGSRRARVLDPGGREWSFGSYRPGEQWSASA</sequence>
<dbReference type="Gene3D" id="3.30.720.110">
    <property type="match status" value="1"/>
</dbReference>
<dbReference type="Pfam" id="PF00903">
    <property type="entry name" value="Glyoxalase"/>
    <property type="match status" value="1"/>
</dbReference>
<dbReference type="Gene3D" id="3.30.720.120">
    <property type="match status" value="1"/>
</dbReference>
<gene>
    <name evidence="2" type="ORF">BJ963_002181</name>
</gene>
<keyword evidence="3" id="KW-1185">Reference proteome</keyword>
<evidence type="ECO:0000259" key="1">
    <source>
        <dbReference type="PROSITE" id="PS51819"/>
    </source>
</evidence>
<evidence type="ECO:0000313" key="2">
    <source>
        <dbReference type="EMBL" id="NYD74662.1"/>
    </source>
</evidence>
<dbReference type="PANTHER" id="PTHR34109:SF1">
    <property type="entry name" value="VOC DOMAIN-CONTAINING PROTEIN"/>
    <property type="match status" value="1"/>
</dbReference>
<dbReference type="PROSITE" id="PS51819">
    <property type="entry name" value="VOC"/>
    <property type="match status" value="1"/>
</dbReference>
<protein>
    <submittedName>
        <fullName evidence="2">Putative glyoxalase superfamily protein PhnB</fullName>
    </submittedName>
</protein>
<dbReference type="RefSeq" id="WP_179456587.1">
    <property type="nucleotide sequence ID" value="NZ_BAAAPX010000001.1"/>
</dbReference>
<organism evidence="2 3">
    <name type="scientific">Leifsonia soli</name>
    <dbReference type="NCBI Taxonomy" id="582665"/>
    <lineage>
        <taxon>Bacteria</taxon>
        <taxon>Bacillati</taxon>
        <taxon>Actinomycetota</taxon>
        <taxon>Actinomycetes</taxon>
        <taxon>Micrococcales</taxon>
        <taxon>Microbacteriaceae</taxon>
        <taxon>Leifsonia</taxon>
    </lineage>
</organism>
<dbReference type="Proteomes" id="UP000589620">
    <property type="component" value="Unassembled WGS sequence"/>
</dbReference>
<comment type="caution">
    <text evidence="2">The sequence shown here is derived from an EMBL/GenBank/DDBJ whole genome shotgun (WGS) entry which is preliminary data.</text>
</comment>
<evidence type="ECO:0000313" key="3">
    <source>
        <dbReference type="Proteomes" id="UP000589620"/>
    </source>
</evidence>
<accession>A0A852T1E8</accession>
<reference evidence="2 3" key="1">
    <citation type="submission" date="2020-07" db="EMBL/GenBank/DDBJ databases">
        <title>Sequencing the genomes of 1000 actinobacteria strains.</title>
        <authorList>
            <person name="Klenk H.-P."/>
        </authorList>
    </citation>
    <scope>NUCLEOTIDE SEQUENCE [LARGE SCALE GENOMIC DNA]</scope>
    <source>
        <strain evidence="2 3">DSM 23871</strain>
    </source>
</reference>
<dbReference type="InterPro" id="IPR004360">
    <property type="entry name" value="Glyas_Fos-R_dOase_dom"/>
</dbReference>
<feature type="domain" description="VOC" evidence="1">
    <location>
        <begin position="1"/>
        <end position="123"/>
    </location>
</feature>
<dbReference type="PANTHER" id="PTHR34109">
    <property type="entry name" value="BNAUNNG04460D PROTEIN-RELATED"/>
    <property type="match status" value="1"/>
</dbReference>
<dbReference type="SUPFAM" id="SSF54593">
    <property type="entry name" value="Glyoxalase/Bleomycin resistance protein/Dihydroxybiphenyl dioxygenase"/>
    <property type="match status" value="1"/>
</dbReference>
<dbReference type="InterPro" id="IPR037523">
    <property type="entry name" value="VOC_core"/>
</dbReference>
<dbReference type="InterPro" id="IPR029068">
    <property type="entry name" value="Glyas_Bleomycin-R_OHBP_Dase"/>
</dbReference>
<proteinExistence type="predicted"/>